<dbReference type="AlphaFoldDB" id="A0A934RT72"/>
<gene>
    <name evidence="2" type="ORF">JIN78_15610</name>
</gene>
<feature type="domain" description="Cellulose-binding Sde182 nucleoside hydrolase-like" evidence="1">
    <location>
        <begin position="26"/>
        <end position="266"/>
    </location>
</feature>
<dbReference type="GO" id="GO:0016799">
    <property type="term" value="F:hydrolase activity, hydrolyzing N-glycosyl compounds"/>
    <property type="evidence" value="ECO:0007669"/>
    <property type="project" value="InterPro"/>
</dbReference>
<keyword evidence="3" id="KW-1185">Reference proteome</keyword>
<dbReference type="RefSeq" id="WP_200392935.1">
    <property type="nucleotide sequence ID" value="NZ_JAENIO010000057.1"/>
</dbReference>
<name>A0A934RT72_9BACT</name>
<reference evidence="2" key="1">
    <citation type="submission" date="2021-01" db="EMBL/GenBank/DDBJ databases">
        <title>Modified the classification status of verrucomicrobia.</title>
        <authorList>
            <person name="Feng X."/>
        </authorList>
    </citation>
    <scope>NUCLEOTIDE SEQUENCE</scope>
    <source>
        <strain evidence="2">KCTC 12986</strain>
    </source>
</reference>
<dbReference type="InterPro" id="IPR036452">
    <property type="entry name" value="Ribo_hydro-like"/>
</dbReference>
<dbReference type="InterPro" id="IPR011483">
    <property type="entry name" value="Sde182_NH-like"/>
</dbReference>
<organism evidence="2 3">
    <name type="scientific">Roseibacillus ishigakijimensis</name>
    <dbReference type="NCBI Taxonomy" id="454146"/>
    <lineage>
        <taxon>Bacteria</taxon>
        <taxon>Pseudomonadati</taxon>
        <taxon>Verrucomicrobiota</taxon>
        <taxon>Verrucomicrobiia</taxon>
        <taxon>Verrucomicrobiales</taxon>
        <taxon>Verrucomicrobiaceae</taxon>
        <taxon>Roseibacillus</taxon>
    </lineage>
</organism>
<evidence type="ECO:0000313" key="2">
    <source>
        <dbReference type="EMBL" id="MBK1835497.1"/>
    </source>
</evidence>
<dbReference type="EMBL" id="JAENIO010000057">
    <property type="protein sequence ID" value="MBK1835497.1"/>
    <property type="molecule type" value="Genomic_DNA"/>
</dbReference>
<dbReference type="Proteomes" id="UP000604083">
    <property type="component" value="Unassembled WGS sequence"/>
</dbReference>
<dbReference type="Pfam" id="PF07632">
    <property type="entry name" value="Sde182_NH-like"/>
    <property type="match status" value="1"/>
</dbReference>
<dbReference type="SUPFAM" id="SSF53590">
    <property type="entry name" value="Nucleoside hydrolase"/>
    <property type="match status" value="1"/>
</dbReference>
<sequence>MVCSIFRRFLFLILALSLTAEERLPRVLVSTDAGGTDPDDIQSLAHLFVYLDKMELEGLISSPFGPGRKAHLLEAIAAYEKDFPQLRRHSPAYPSPAELRTLTKQGATALADGDGVGQATEGSQWIISCARRPDKRPLHVLVWGGLEDLAQALHEAPDILPKLRVYWIGGPNKKWSVNAYNAIEQNHPALWFIEANSTYRGWFVGGEGGPWDKREFVRQHVAGHGALGQLFVTAKEDLKMGDTPSVAWALSPHPEDPTAASWGGQFVPLWPGRKTIFAGETRREEVAEAFGVVEFVFPKPGDFNADHFARMIFNHSEPPSEVIVEDDTLRFRFSPRDAKVWSYHVESNHADLAQIQGAFTARLRPHQETLEPSPRHPHWWSDDNAPTTFEGVHAGAKTINRWRVEYLADFARRMDRCLPPEKKASEHGTQ</sequence>
<evidence type="ECO:0000313" key="3">
    <source>
        <dbReference type="Proteomes" id="UP000604083"/>
    </source>
</evidence>
<proteinExistence type="predicted"/>
<comment type="caution">
    <text evidence="2">The sequence shown here is derived from an EMBL/GenBank/DDBJ whole genome shotgun (WGS) entry which is preliminary data.</text>
</comment>
<evidence type="ECO:0000259" key="1">
    <source>
        <dbReference type="Pfam" id="PF07632"/>
    </source>
</evidence>
<accession>A0A934RT72</accession>
<dbReference type="Gene3D" id="3.90.245.10">
    <property type="entry name" value="Ribonucleoside hydrolase-like"/>
    <property type="match status" value="1"/>
</dbReference>
<protein>
    <submittedName>
        <fullName evidence="2">DUF1593 domain-containing protein</fullName>
    </submittedName>
</protein>